<dbReference type="InterPro" id="IPR011989">
    <property type="entry name" value="ARM-like"/>
</dbReference>
<dbReference type="PANTHER" id="PTHR14978">
    <property type="entry name" value="BETA-CATENIN-LIKE PROTEIN 1 NUCLEAR ASSOCIATED PROTEIN"/>
    <property type="match status" value="1"/>
</dbReference>
<dbReference type="GO" id="GO:0005681">
    <property type="term" value="C:spliceosomal complex"/>
    <property type="evidence" value="ECO:0007669"/>
    <property type="project" value="TreeGrafter"/>
</dbReference>
<proteinExistence type="predicted"/>
<keyword evidence="3" id="KW-0677">Repeat</keyword>
<feature type="domain" description="Beta-catenin-like protein 1 N-terminal" evidence="6">
    <location>
        <begin position="51"/>
        <end position="401"/>
    </location>
</feature>
<dbReference type="AlphaFoldDB" id="A0AA41VBZ6"/>
<evidence type="ECO:0000256" key="1">
    <source>
        <dbReference type="ARBA" id="ARBA00004123"/>
    </source>
</evidence>
<dbReference type="InterPro" id="IPR039678">
    <property type="entry name" value="CTNNBL1"/>
</dbReference>
<reference evidence="7" key="1">
    <citation type="submission" date="2022-03" db="EMBL/GenBank/DDBJ databases">
        <title>A functionally conserved STORR gene fusion in Papaver species that diverged 16.8 million years ago.</title>
        <authorList>
            <person name="Catania T."/>
        </authorList>
    </citation>
    <scope>NUCLEOTIDE SEQUENCE</scope>
    <source>
        <strain evidence="7">S-191538</strain>
    </source>
</reference>
<dbReference type="SUPFAM" id="SSF48371">
    <property type="entry name" value="ARM repeat"/>
    <property type="match status" value="1"/>
</dbReference>
<dbReference type="Pfam" id="PF08216">
    <property type="entry name" value="CTNNBL"/>
    <property type="match status" value="1"/>
</dbReference>
<evidence type="ECO:0000259" key="6">
    <source>
        <dbReference type="Pfam" id="PF08216"/>
    </source>
</evidence>
<dbReference type="InterPro" id="IPR016024">
    <property type="entry name" value="ARM-type_fold"/>
</dbReference>
<comment type="caution">
    <text evidence="7">The sequence shown here is derived from an EMBL/GenBank/DDBJ whole genome shotgun (WGS) entry which is preliminary data.</text>
</comment>
<evidence type="ECO:0000256" key="2">
    <source>
        <dbReference type="ARBA" id="ARBA00022553"/>
    </source>
</evidence>
<evidence type="ECO:0000313" key="8">
    <source>
        <dbReference type="Proteomes" id="UP001177140"/>
    </source>
</evidence>
<keyword evidence="4" id="KW-0175">Coiled coil</keyword>
<keyword evidence="8" id="KW-1185">Reference proteome</keyword>
<evidence type="ECO:0000256" key="4">
    <source>
        <dbReference type="ARBA" id="ARBA00023054"/>
    </source>
</evidence>
<dbReference type="EMBL" id="JAJJMA010166093">
    <property type="protein sequence ID" value="MCL7036273.1"/>
    <property type="molecule type" value="Genomic_DNA"/>
</dbReference>
<keyword evidence="2" id="KW-0597">Phosphoprotein</keyword>
<evidence type="ECO:0000313" key="7">
    <source>
        <dbReference type="EMBL" id="MCL7036273.1"/>
    </source>
</evidence>
<dbReference type="Gene3D" id="1.25.10.10">
    <property type="entry name" value="Leucine-rich Repeat Variant"/>
    <property type="match status" value="1"/>
</dbReference>
<dbReference type="InterPro" id="IPR013180">
    <property type="entry name" value="CTNNBL1_N"/>
</dbReference>
<keyword evidence="5" id="KW-0539">Nucleus</keyword>
<comment type="subcellular location">
    <subcellularLocation>
        <location evidence="1">Nucleus</location>
    </subcellularLocation>
</comment>
<accession>A0AA41VBZ6</accession>
<gene>
    <name evidence="7" type="ORF">MKW94_025326</name>
</gene>
<evidence type="ECO:0000256" key="5">
    <source>
        <dbReference type="ARBA" id="ARBA00023242"/>
    </source>
</evidence>
<name>A0AA41VBZ6_PAPNU</name>
<organism evidence="7 8">
    <name type="scientific">Papaver nudicaule</name>
    <name type="common">Iceland poppy</name>
    <dbReference type="NCBI Taxonomy" id="74823"/>
    <lineage>
        <taxon>Eukaryota</taxon>
        <taxon>Viridiplantae</taxon>
        <taxon>Streptophyta</taxon>
        <taxon>Embryophyta</taxon>
        <taxon>Tracheophyta</taxon>
        <taxon>Spermatophyta</taxon>
        <taxon>Magnoliopsida</taxon>
        <taxon>Ranunculales</taxon>
        <taxon>Papaveraceae</taxon>
        <taxon>Papaveroideae</taxon>
        <taxon>Papaver</taxon>
    </lineage>
</organism>
<sequence length="467" mass="52735">MSTKTSGCRSGFPLVSVTPLPPEIPDDTSTAPDLSFYPEPAEELQLIFQQRFDDYNEARKGSAPNSRMIADREDKLMRTIAKFRIIKANFPQFYPGIIRLSAFRSMLELLKDDNYCGNRLASYILLTFEKLTDDDVLVTDQDKHAKAFVESLVEYGALGVFVSVLGKFSEDDDNVFRSLQSIAQMIFLKSDVAESAGKETRLIEWVLKALGAPRWGKPKEYAVGLLNTLLMSMENRLQLGEKEDSVDEEHDEEDLLDTLSDSLILLLQHRENIKRFVDAGGVRLLIRFIQNKKFRGYYYGTAIAALGIAVKDCPSASEEFVNDDSALDIVFLAFPKIPPSVTHEKEEIQEHLASLLKLLTGGIAETKKDLLLEKFEENNWEKTTWLTELFIQYSKRAESIAVILSYLWSSKNSVISARIEKELSHHKLEKKHVQDILSTCQDDIGNASEINAAKAEYRDNIGGSDEL</sequence>
<evidence type="ECO:0000256" key="3">
    <source>
        <dbReference type="ARBA" id="ARBA00022737"/>
    </source>
</evidence>
<dbReference type="PANTHER" id="PTHR14978:SF0">
    <property type="entry name" value="BETA-CATENIN-LIKE PROTEIN 1"/>
    <property type="match status" value="1"/>
</dbReference>
<dbReference type="Proteomes" id="UP001177140">
    <property type="component" value="Unassembled WGS sequence"/>
</dbReference>
<protein>
    <recommendedName>
        <fullName evidence="6">Beta-catenin-like protein 1 N-terminal domain-containing protein</fullName>
    </recommendedName>
</protein>